<proteinExistence type="predicted"/>
<reference evidence="2" key="1">
    <citation type="submission" date="2023-03" db="EMBL/GenBank/DDBJ databases">
        <title>Massive genome expansion in bonnet fungi (Mycena s.s.) driven by repeated elements and novel gene families across ecological guilds.</title>
        <authorList>
            <consortium name="Lawrence Berkeley National Laboratory"/>
            <person name="Harder C.B."/>
            <person name="Miyauchi S."/>
            <person name="Viragh M."/>
            <person name="Kuo A."/>
            <person name="Thoen E."/>
            <person name="Andreopoulos B."/>
            <person name="Lu D."/>
            <person name="Skrede I."/>
            <person name="Drula E."/>
            <person name="Henrissat B."/>
            <person name="Morin E."/>
            <person name="Kohler A."/>
            <person name="Barry K."/>
            <person name="LaButti K."/>
            <person name="Morin E."/>
            <person name="Salamov A."/>
            <person name="Lipzen A."/>
            <person name="Mereny Z."/>
            <person name="Hegedus B."/>
            <person name="Baldrian P."/>
            <person name="Stursova M."/>
            <person name="Weitz H."/>
            <person name="Taylor A."/>
            <person name="Grigoriev I.V."/>
            <person name="Nagy L.G."/>
            <person name="Martin F."/>
            <person name="Kauserud H."/>
        </authorList>
    </citation>
    <scope>NUCLEOTIDE SEQUENCE</scope>
    <source>
        <strain evidence="2">CBHHK067</strain>
    </source>
</reference>
<name>A0AAD7GB65_MYCRO</name>
<feature type="compositionally biased region" description="Polar residues" evidence="1">
    <location>
        <begin position="95"/>
        <end position="108"/>
    </location>
</feature>
<evidence type="ECO:0000313" key="3">
    <source>
        <dbReference type="Proteomes" id="UP001221757"/>
    </source>
</evidence>
<evidence type="ECO:0000256" key="1">
    <source>
        <dbReference type="SAM" id="MobiDB-lite"/>
    </source>
</evidence>
<sequence length="275" mass="28887">MAERVLCKREQQPVRPPLPSRCKPKPAPVQPDAPIAPVQVAPKLKAPRAPTPVEPGAPVEAPPKPKAPRAPAPMQPDAPIAPVESDGRAGLAAPISSTPVEKASSSNPRAPVVIPRHRTPKGHEEAAAAAGWQAYNDEVLPPPRRSLGAMLGLADNPQLRASFGPRVTGDVVRRRLGLAPAAANVSLVPPRVPPPRASPPRALRRFLLEAVEVPTLTDVYGASISDPVMRTPKSPIHAAPQKPVSVSRTVTSDPVGSRQSLIAITEPRCSDGPDT</sequence>
<gene>
    <name evidence="2" type="ORF">B0H17DRAFT_1204493</name>
</gene>
<dbReference type="EMBL" id="JARKIE010000099">
    <property type="protein sequence ID" value="KAJ7686108.1"/>
    <property type="molecule type" value="Genomic_DNA"/>
</dbReference>
<protein>
    <submittedName>
        <fullName evidence="2">Uncharacterized protein</fullName>
    </submittedName>
</protein>
<evidence type="ECO:0000313" key="2">
    <source>
        <dbReference type="EMBL" id="KAJ7686108.1"/>
    </source>
</evidence>
<feature type="compositionally biased region" description="Polar residues" evidence="1">
    <location>
        <begin position="244"/>
        <end position="262"/>
    </location>
</feature>
<dbReference type="AlphaFoldDB" id="A0AAD7GB65"/>
<accession>A0AAD7GB65</accession>
<comment type="caution">
    <text evidence="2">The sequence shown here is derived from an EMBL/GenBank/DDBJ whole genome shotgun (WGS) entry which is preliminary data.</text>
</comment>
<feature type="compositionally biased region" description="Pro residues" evidence="1">
    <location>
        <begin position="14"/>
        <end position="31"/>
    </location>
</feature>
<dbReference type="Proteomes" id="UP001221757">
    <property type="component" value="Unassembled WGS sequence"/>
</dbReference>
<feature type="compositionally biased region" description="Basic and acidic residues" evidence="1">
    <location>
        <begin position="1"/>
        <end position="12"/>
    </location>
</feature>
<feature type="region of interest" description="Disordered" evidence="1">
    <location>
        <begin position="1"/>
        <end position="128"/>
    </location>
</feature>
<feature type="region of interest" description="Disordered" evidence="1">
    <location>
        <begin position="225"/>
        <end position="275"/>
    </location>
</feature>
<keyword evidence="3" id="KW-1185">Reference proteome</keyword>
<organism evidence="2 3">
    <name type="scientific">Mycena rosella</name>
    <name type="common">Pink bonnet</name>
    <name type="synonym">Agaricus rosellus</name>
    <dbReference type="NCBI Taxonomy" id="1033263"/>
    <lineage>
        <taxon>Eukaryota</taxon>
        <taxon>Fungi</taxon>
        <taxon>Dikarya</taxon>
        <taxon>Basidiomycota</taxon>
        <taxon>Agaricomycotina</taxon>
        <taxon>Agaricomycetes</taxon>
        <taxon>Agaricomycetidae</taxon>
        <taxon>Agaricales</taxon>
        <taxon>Marasmiineae</taxon>
        <taxon>Mycenaceae</taxon>
        <taxon>Mycena</taxon>
    </lineage>
</organism>
<feature type="compositionally biased region" description="Pro residues" evidence="1">
    <location>
        <begin position="49"/>
        <end position="76"/>
    </location>
</feature>